<reference evidence="1 2" key="1">
    <citation type="submission" date="2013-05" db="EMBL/GenBank/DDBJ databases">
        <title>Genome assembly of Chondromyces apiculatus DSM 436.</title>
        <authorList>
            <person name="Sharma G."/>
            <person name="Khatri I."/>
            <person name="Kaur C."/>
            <person name="Mayilraj S."/>
            <person name="Subramanian S."/>
        </authorList>
    </citation>
    <scope>NUCLEOTIDE SEQUENCE [LARGE SCALE GENOMIC DNA]</scope>
    <source>
        <strain evidence="1 2">DSM 436</strain>
    </source>
</reference>
<protein>
    <recommendedName>
        <fullName evidence="3">STAS/SEC14 domain-containing protein</fullName>
    </recommendedName>
</protein>
<comment type="caution">
    <text evidence="1">The sequence shown here is derived from an EMBL/GenBank/DDBJ whole genome shotgun (WGS) entry which is preliminary data.</text>
</comment>
<accession>A0A017SYL7</accession>
<evidence type="ECO:0000313" key="1">
    <source>
        <dbReference type="EMBL" id="EYF01406.1"/>
    </source>
</evidence>
<dbReference type="Pfam" id="PF11964">
    <property type="entry name" value="SpoIIAA-like"/>
    <property type="match status" value="1"/>
</dbReference>
<gene>
    <name evidence="1" type="ORF">CAP_8337</name>
</gene>
<sequence>MSGQVQIGRHLFAVEPPDVIRVVLHGDLSAEELRETLTFERILAAESGRVLLMLDASDLGHVGSEARKAINETTDIPFRGYAVYGASFHARLIFNMMILVRKLLMKGEEVPAIFCATEAEARRWIEARRVALDGGERIR</sequence>
<evidence type="ECO:0000313" key="2">
    <source>
        <dbReference type="Proteomes" id="UP000019678"/>
    </source>
</evidence>
<evidence type="ECO:0008006" key="3">
    <source>
        <dbReference type="Google" id="ProtNLM"/>
    </source>
</evidence>
<keyword evidence="2" id="KW-1185">Reference proteome</keyword>
<dbReference type="AlphaFoldDB" id="A0A017SYL7"/>
<dbReference type="Proteomes" id="UP000019678">
    <property type="component" value="Unassembled WGS sequence"/>
</dbReference>
<organism evidence="1 2">
    <name type="scientific">Chondromyces apiculatus DSM 436</name>
    <dbReference type="NCBI Taxonomy" id="1192034"/>
    <lineage>
        <taxon>Bacteria</taxon>
        <taxon>Pseudomonadati</taxon>
        <taxon>Myxococcota</taxon>
        <taxon>Polyangia</taxon>
        <taxon>Polyangiales</taxon>
        <taxon>Polyangiaceae</taxon>
        <taxon>Chondromyces</taxon>
    </lineage>
</organism>
<proteinExistence type="predicted"/>
<dbReference type="InterPro" id="IPR021866">
    <property type="entry name" value="SpoIIAA-like"/>
</dbReference>
<dbReference type="EMBL" id="ASRX01000082">
    <property type="protein sequence ID" value="EYF01406.1"/>
    <property type="molecule type" value="Genomic_DNA"/>
</dbReference>
<name>A0A017SYL7_9BACT</name>